<reference evidence="11 12" key="1">
    <citation type="submission" date="2016-11" db="EMBL/GenBank/DDBJ databases">
        <title>The macronuclear genome of Stentor coeruleus: a giant cell with tiny introns.</title>
        <authorList>
            <person name="Slabodnick M."/>
            <person name="Ruby J.G."/>
            <person name="Reiff S.B."/>
            <person name="Swart E.C."/>
            <person name="Gosai S."/>
            <person name="Prabakaran S."/>
            <person name="Witkowska E."/>
            <person name="Larue G.E."/>
            <person name="Fisher S."/>
            <person name="Freeman R.M."/>
            <person name="Gunawardena J."/>
            <person name="Chu W."/>
            <person name="Stover N.A."/>
            <person name="Gregory B.D."/>
            <person name="Nowacki M."/>
            <person name="Derisi J."/>
            <person name="Roy S.W."/>
            <person name="Marshall W.F."/>
            <person name="Sood P."/>
        </authorList>
    </citation>
    <scope>NUCLEOTIDE SEQUENCE [LARGE SCALE GENOMIC DNA]</scope>
    <source>
        <strain evidence="11">WM001</strain>
    </source>
</reference>
<dbReference type="GO" id="GO:0008270">
    <property type="term" value="F:zinc ion binding"/>
    <property type="evidence" value="ECO:0007669"/>
    <property type="project" value="UniProtKB-KW"/>
</dbReference>
<proteinExistence type="predicted"/>
<dbReference type="SMART" id="SM00100">
    <property type="entry name" value="cNMP"/>
    <property type="match status" value="1"/>
</dbReference>
<keyword evidence="2" id="KW-0813">Transport</keyword>
<dbReference type="GO" id="GO:0005249">
    <property type="term" value="F:voltage-gated potassium channel activity"/>
    <property type="evidence" value="ECO:0007669"/>
    <property type="project" value="TreeGrafter"/>
</dbReference>
<evidence type="ECO:0008006" key="13">
    <source>
        <dbReference type="Google" id="ProtNLM"/>
    </source>
</evidence>
<dbReference type="Pfam" id="PF00520">
    <property type="entry name" value="Ion_trans"/>
    <property type="match status" value="1"/>
</dbReference>
<protein>
    <recommendedName>
        <fullName evidence="13">Cyclic nucleotide-binding domain-containing protein</fullName>
    </recommendedName>
</protein>
<organism evidence="11 12">
    <name type="scientific">Stentor coeruleus</name>
    <dbReference type="NCBI Taxonomy" id="5963"/>
    <lineage>
        <taxon>Eukaryota</taxon>
        <taxon>Sar</taxon>
        <taxon>Alveolata</taxon>
        <taxon>Ciliophora</taxon>
        <taxon>Postciliodesmatophora</taxon>
        <taxon>Heterotrichea</taxon>
        <taxon>Heterotrichida</taxon>
        <taxon>Stentoridae</taxon>
        <taxon>Stentor</taxon>
    </lineage>
</organism>
<dbReference type="GO" id="GO:0003676">
    <property type="term" value="F:nucleic acid binding"/>
    <property type="evidence" value="ECO:0007669"/>
    <property type="project" value="InterPro"/>
</dbReference>
<dbReference type="EMBL" id="MPUH01000623">
    <property type="protein sequence ID" value="OMJ76605.1"/>
    <property type="molecule type" value="Genomic_DNA"/>
</dbReference>
<dbReference type="AlphaFoldDB" id="A0A1R2BJ17"/>
<dbReference type="GO" id="GO:0098855">
    <property type="term" value="C:HCN channel complex"/>
    <property type="evidence" value="ECO:0007669"/>
    <property type="project" value="TreeGrafter"/>
</dbReference>
<dbReference type="PROSITE" id="PS50042">
    <property type="entry name" value="CNMP_BINDING_3"/>
    <property type="match status" value="1"/>
</dbReference>
<dbReference type="GO" id="GO:0035725">
    <property type="term" value="P:sodium ion transmembrane transport"/>
    <property type="evidence" value="ECO:0007669"/>
    <property type="project" value="TreeGrafter"/>
</dbReference>
<gene>
    <name evidence="11" type="ORF">SteCoe_24015</name>
</gene>
<evidence type="ECO:0000313" key="11">
    <source>
        <dbReference type="EMBL" id="OMJ76605.1"/>
    </source>
</evidence>
<keyword evidence="4 8" id="KW-1133">Transmembrane helix</keyword>
<dbReference type="CDD" id="cd00038">
    <property type="entry name" value="CAP_ED"/>
    <property type="match status" value="1"/>
</dbReference>
<evidence type="ECO:0000259" key="10">
    <source>
        <dbReference type="PROSITE" id="PS50158"/>
    </source>
</evidence>
<keyword evidence="5" id="KW-0406">Ion transport</keyword>
<feature type="transmembrane region" description="Helical" evidence="8">
    <location>
        <begin position="195"/>
        <end position="217"/>
    </location>
</feature>
<dbReference type="InterPro" id="IPR000595">
    <property type="entry name" value="cNMP-bd_dom"/>
</dbReference>
<dbReference type="Gene3D" id="1.10.287.630">
    <property type="entry name" value="Helix hairpin bin"/>
    <property type="match status" value="1"/>
</dbReference>
<dbReference type="SUPFAM" id="SSF51206">
    <property type="entry name" value="cAMP-binding domain-like"/>
    <property type="match status" value="1"/>
</dbReference>
<dbReference type="SUPFAM" id="SSF81324">
    <property type="entry name" value="Voltage-gated potassium channels"/>
    <property type="match status" value="1"/>
</dbReference>
<keyword evidence="6 8" id="KW-0472">Membrane</keyword>
<sequence length="668" mass="78253">MHYDPYKKQWSNSSLLELSLNRFSENKTDKKISLKEKTVRKRDFFFLDQDNSTKIFNPENTFKMFWDGLILLITFCDALTIPAIISFPNLDTEDLRQAELYFCLLFLSDVFVQLNTGFYHKGHLNSDRTSIFLEYLRGTLILDIISAAPLSLFIKTTDLIKYILIFKLYRIFKLYKYFETLELLLRDLTIMKVFYYFRIILSVALVLHWLTCLWFYISYYDITNFPDTWAVLEGRYETLKIYLKCFYYVITTTSTLGYGDYHPLGMNQCIFALFILVVGVIIFSFNITSVINNVIDHRKKKIDYQEKMINLNVYMKQNNLPDFVKFKLRRYLEYMTKHNQKSKIKENEILALLSDPLREEIFGYTVAGKLITNCKVFTQLYEGKIIRKLSKFIQNKIFGPNDVVFEEGDYSSTIYFITVGNVEVSHRKTKTVFKILKPSNYFGEIGFFTKRKRTATIRCIKIVETLFLKRSELDAVLFKFPSAAEQTKKLELLCANNDFSVLGVNCYLCRKSGHIASKCSNLRLSPDRLQITEKWIKGKSTPRAIKPRAYYHSNARRKLKSSKLVKFSVAGATDEESIKATSEYSDFMKKLSNRRLDTIREEEAFQYVENQDNAELGIERVLPSEEDENLKVFNTEPHAKHKYSFSVMAFSEYADQEGTEDFGVIDLI</sequence>
<evidence type="ECO:0000313" key="12">
    <source>
        <dbReference type="Proteomes" id="UP000187209"/>
    </source>
</evidence>
<dbReference type="OrthoDB" id="421226at2759"/>
<accession>A0A1R2BJ17</accession>
<feature type="transmembrane region" description="Helical" evidence="8">
    <location>
        <begin position="99"/>
        <end position="119"/>
    </location>
</feature>
<keyword evidence="12" id="KW-1185">Reference proteome</keyword>
<feature type="transmembrane region" description="Helical" evidence="8">
    <location>
        <begin position="270"/>
        <end position="291"/>
    </location>
</feature>
<evidence type="ECO:0000256" key="4">
    <source>
        <dbReference type="ARBA" id="ARBA00022989"/>
    </source>
</evidence>
<dbReference type="InterPro" id="IPR051413">
    <property type="entry name" value="K/Na_HCN_channel"/>
</dbReference>
<feature type="transmembrane region" description="Helical" evidence="8">
    <location>
        <begin position="64"/>
        <end position="87"/>
    </location>
</feature>
<dbReference type="GO" id="GO:0003254">
    <property type="term" value="P:regulation of membrane depolarization"/>
    <property type="evidence" value="ECO:0007669"/>
    <property type="project" value="TreeGrafter"/>
</dbReference>
<dbReference type="Gene3D" id="2.60.120.10">
    <property type="entry name" value="Jelly Rolls"/>
    <property type="match status" value="1"/>
</dbReference>
<evidence type="ECO:0000256" key="6">
    <source>
        <dbReference type="ARBA" id="ARBA00023136"/>
    </source>
</evidence>
<comment type="subcellular location">
    <subcellularLocation>
        <location evidence="1">Membrane</location>
        <topology evidence="1">Multi-pass membrane protein</topology>
    </subcellularLocation>
</comment>
<name>A0A1R2BJ17_9CILI</name>
<dbReference type="Gene3D" id="1.10.287.70">
    <property type="match status" value="1"/>
</dbReference>
<dbReference type="PROSITE" id="PS50158">
    <property type="entry name" value="ZF_CCHC"/>
    <property type="match status" value="1"/>
</dbReference>
<comment type="caution">
    <text evidence="11">The sequence shown here is derived from an EMBL/GenBank/DDBJ whole genome shotgun (WGS) entry which is preliminary data.</text>
</comment>
<dbReference type="InterPro" id="IPR001878">
    <property type="entry name" value="Znf_CCHC"/>
</dbReference>
<evidence type="ECO:0000256" key="1">
    <source>
        <dbReference type="ARBA" id="ARBA00004141"/>
    </source>
</evidence>
<dbReference type="InterPro" id="IPR018490">
    <property type="entry name" value="cNMP-bd_dom_sf"/>
</dbReference>
<feature type="domain" description="CCHC-type" evidence="10">
    <location>
        <begin position="506"/>
        <end position="521"/>
    </location>
</feature>
<evidence type="ECO:0000256" key="7">
    <source>
        <dbReference type="PROSITE-ProRule" id="PRU00047"/>
    </source>
</evidence>
<evidence type="ECO:0000256" key="2">
    <source>
        <dbReference type="ARBA" id="ARBA00022448"/>
    </source>
</evidence>
<evidence type="ECO:0000256" key="5">
    <source>
        <dbReference type="ARBA" id="ARBA00023065"/>
    </source>
</evidence>
<dbReference type="InterPro" id="IPR005821">
    <property type="entry name" value="Ion_trans_dom"/>
</dbReference>
<keyword evidence="7" id="KW-0862">Zinc</keyword>
<evidence type="ECO:0000259" key="9">
    <source>
        <dbReference type="PROSITE" id="PS50042"/>
    </source>
</evidence>
<dbReference type="PANTHER" id="PTHR45689:SF5">
    <property type="entry name" value="I[[H]] CHANNEL, ISOFORM E"/>
    <property type="match status" value="1"/>
</dbReference>
<dbReference type="Pfam" id="PF00027">
    <property type="entry name" value="cNMP_binding"/>
    <property type="match status" value="1"/>
</dbReference>
<keyword evidence="7" id="KW-0479">Metal-binding</keyword>
<dbReference type="Proteomes" id="UP000187209">
    <property type="component" value="Unassembled WGS sequence"/>
</dbReference>
<evidence type="ECO:0000256" key="3">
    <source>
        <dbReference type="ARBA" id="ARBA00022692"/>
    </source>
</evidence>
<evidence type="ECO:0000256" key="8">
    <source>
        <dbReference type="SAM" id="Phobius"/>
    </source>
</evidence>
<keyword evidence="7" id="KW-0863">Zinc-finger</keyword>
<dbReference type="InterPro" id="IPR014710">
    <property type="entry name" value="RmlC-like_jellyroll"/>
</dbReference>
<keyword evidence="3 8" id="KW-0812">Transmembrane</keyword>
<dbReference type="PANTHER" id="PTHR45689">
    <property type="entry name" value="I[[H]] CHANNEL, ISOFORM E"/>
    <property type="match status" value="1"/>
</dbReference>
<feature type="domain" description="Cyclic nucleotide-binding" evidence="9">
    <location>
        <begin position="377"/>
        <end position="477"/>
    </location>
</feature>